<dbReference type="EMBL" id="FNZK01000017">
    <property type="protein sequence ID" value="SEJ78905.1"/>
    <property type="molecule type" value="Genomic_DNA"/>
</dbReference>
<dbReference type="RefSeq" id="WP_091833552.1">
    <property type="nucleotide sequence ID" value="NZ_FNZK01000017.1"/>
</dbReference>
<dbReference type="CDD" id="cd00093">
    <property type="entry name" value="HTH_XRE"/>
    <property type="match status" value="1"/>
</dbReference>
<dbReference type="SUPFAM" id="SSF47413">
    <property type="entry name" value="lambda repressor-like DNA-binding domains"/>
    <property type="match status" value="1"/>
</dbReference>
<gene>
    <name evidence="2" type="ORF">SAMN05660742_11726</name>
</gene>
<dbReference type="InterPro" id="IPR001387">
    <property type="entry name" value="Cro/C1-type_HTH"/>
</dbReference>
<evidence type="ECO:0000259" key="1">
    <source>
        <dbReference type="PROSITE" id="PS50943"/>
    </source>
</evidence>
<dbReference type="Pfam" id="PF12844">
    <property type="entry name" value="HTH_19"/>
    <property type="match status" value="1"/>
</dbReference>
<proteinExistence type="predicted"/>
<dbReference type="AlphaFoldDB" id="A0A1H7BZY1"/>
<organism evidence="2 3">
    <name type="scientific">Propionispira arboris</name>
    <dbReference type="NCBI Taxonomy" id="84035"/>
    <lineage>
        <taxon>Bacteria</taxon>
        <taxon>Bacillati</taxon>
        <taxon>Bacillota</taxon>
        <taxon>Negativicutes</taxon>
        <taxon>Selenomonadales</taxon>
        <taxon>Selenomonadaceae</taxon>
        <taxon>Propionispira</taxon>
    </lineage>
</organism>
<dbReference type="PROSITE" id="PS50943">
    <property type="entry name" value="HTH_CROC1"/>
    <property type="match status" value="1"/>
</dbReference>
<protein>
    <submittedName>
        <fullName evidence="2">Transcriptional regulator, contains XRE-family HTH domain</fullName>
    </submittedName>
</protein>
<dbReference type="InterPro" id="IPR010982">
    <property type="entry name" value="Lambda_DNA-bd_dom_sf"/>
</dbReference>
<dbReference type="GO" id="GO:0003677">
    <property type="term" value="F:DNA binding"/>
    <property type="evidence" value="ECO:0007669"/>
    <property type="project" value="InterPro"/>
</dbReference>
<name>A0A1H7BZY1_9FIRM</name>
<reference evidence="2 3" key="1">
    <citation type="submission" date="2016-10" db="EMBL/GenBank/DDBJ databases">
        <authorList>
            <person name="de Groot N.N."/>
        </authorList>
    </citation>
    <scope>NUCLEOTIDE SEQUENCE [LARGE SCALE GENOMIC DNA]</scope>
    <source>
        <strain evidence="2 3">DSM 2179</strain>
    </source>
</reference>
<dbReference type="STRING" id="84035.SAMN05660742_11726"/>
<evidence type="ECO:0000313" key="2">
    <source>
        <dbReference type="EMBL" id="SEJ78905.1"/>
    </source>
</evidence>
<accession>A0A1H7BZY1</accession>
<dbReference type="Proteomes" id="UP000199662">
    <property type="component" value="Unassembled WGS sequence"/>
</dbReference>
<feature type="domain" description="HTH cro/C1-type" evidence="1">
    <location>
        <begin position="7"/>
        <end position="61"/>
    </location>
</feature>
<keyword evidence="3" id="KW-1185">Reference proteome</keyword>
<evidence type="ECO:0000313" key="3">
    <source>
        <dbReference type="Proteomes" id="UP000199662"/>
    </source>
</evidence>
<dbReference type="Gene3D" id="1.10.260.40">
    <property type="entry name" value="lambda repressor-like DNA-binding domains"/>
    <property type="match status" value="1"/>
</dbReference>
<sequence>MKLGDRLRQVREVSKLSQIQVKERTGINNKTLSNYENNVSSPDPYTLKVLADLYVVTTDWLICGQQPIPYKIPPALISISTEDWNLLKKLNKLSPKKRKAIEILISDDDMLDT</sequence>
<dbReference type="SMART" id="SM00530">
    <property type="entry name" value="HTH_XRE"/>
    <property type="match status" value="1"/>
</dbReference>